<feature type="chain" id="PRO_5015663621" evidence="2">
    <location>
        <begin position="26"/>
        <end position="288"/>
    </location>
</feature>
<sequence length="288" mass="31899">MRTSLIAKGFGSLLLLIAPASPQSAQLSSRAGETYEITQSYKTSEEASDGSSGSSSGSYTIRERILTERDGGFEIEYDLPPQSTANDRADNWQLPARVLKIPGRSMQLLNADQLERRLGDWLKAAKWDRSVCGRWIFTWNAFRIDCDPHSIIERVDIMNLDAQDLHEGAAYKDPQAIGLAHLARNVSASNGTTLRVTASVDPEKIKRQRAVNDVAVGEISQKPVSLESALRARSGEQVSGSISVVWEIDETGSARKRTKTTTVEIRRPDGITEKRMSTDIVERRQILQ</sequence>
<feature type="region of interest" description="Disordered" evidence="1">
    <location>
        <begin position="40"/>
        <end position="59"/>
    </location>
</feature>
<evidence type="ECO:0000256" key="2">
    <source>
        <dbReference type="SAM" id="SignalP"/>
    </source>
</evidence>
<feature type="signal peptide" evidence="2">
    <location>
        <begin position="1"/>
        <end position="25"/>
    </location>
</feature>
<accession>A0A2U0SA89</accession>
<evidence type="ECO:0000256" key="1">
    <source>
        <dbReference type="SAM" id="MobiDB-lite"/>
    </source>
</evidence>
<keyword evidence="2" id="KW-0732">Signal</keyword>
<protein>
    <submittedName>
        <fullName evidence="3">Uncharacterized protein</fullName>
    </submittedName>
</protein>
<dbReference type="EMBL" id="QENQ01000001">
    <property type="protein sequence ID" value="PVX28307.1"/>
    <property type="molecule type" value="Genomic_DNA"/>
</dbReference>
<gene>
    <name evidence="3" type="ORF">DD559_02265</name>
</gene>
<evidence type="ECO:0000313" key="4">
    <source>
        <dbReference type="Proteomes" id="UP000245890"/>
    </source>
</evidence>
<comment type="caution">
    <text evidence="3">The sequence shown here is derived from an EMBL/GenBank/DDBJ whole genome shotgun (WGS) entry which is preliminary data.</text>
</comment>
<dbReference type="Proteomes" id="UP000245890">
    <property type="component" value="Unassembled WGS sequence"/>
</dbReference>
<keyword evidence="4" id="KW-1185">Reference proteome</keyword>
<organism evidence="3 4">
    <name type="scientific">Sphingomonas pokkalii</name>
    <dbReference type="NCBI Taxonomy" id="2175090"/>
    <lineage>
        <taxon>Bacteria</taxon>
        <taxon>Pseudomonadati</taxon>
        <taxon>Pseudomonadota</taxon>
        <taxon>Alphaproteobacteria</taxon>
        <taxon>Sphingomonadales</taxon>
        <taxon>Sphingomonadaceae</taxon>
        <taxon>Sphingomonas</taxon>
    </lineage>
</organism>
<name>A0A2U0SA89_9SPHN</name>
<proteinExistence type="predicted"/>
<dbReference type="AlphaFoldDB" id="A0A2U0SA89"/>
<reference evidence="3 4" key="1">
    <citation type="submission" date="2018-05" db="EMBL/GenBank/DDBJ databases">
        <title>Description of Sphingomonas pokkalii sp nov, isolated from the rhizosphere of saline tolerant pokkali rice and its draft genome analysis.</title>
        <authorList>
            <person name="Menon R."/>
            <person name="Kumari S."/>
            <person name="Rameshkumar N."/>
        </authorList>
    </citation>
    <scope>NUCLEOTIDE SEQUENCE [LARGE SCALE GENOMIC DNA]</scope>
    <source>
        <strain evidence="3 4">L3B27</strain>
    </source>
</reference>
<evidence type="ECO:0000313" key="3">
    <source>
        <dbReference type="EMBL" id="PVX28307.1"/>
    </source>
</evidence>
<feature type="compositionally biased region" description="Low complexity" evidence="1">
    <location>
        <begin position="49"/>
        <end position="58"/>
    </location>
</feature>